<organism evidence="3 4">
    <name type="scientific">Actinophytocola oryzae</name>
    <dbReference type="NCBI Taxonomy" id="502181"/>
    <lineage>
        <taxon>Bacteria</taxon>
        <taxon>Bacillati</taxon>
        <taxon>Actinomycetota</taxon>
        <taxon>Actinomycetes</taxon>
        <taxon>Pseudonocardiales</taxon>
        <taxon>Pseudonocardiaceae</taxon>
    </lineage>
</organism>
<gene>
    <name evidence="3" type="ORF">CLV71_11173</name>
</gene>
<protein>
    <submittedName>
        <fullName evidence="3">Uncharacterized protein</fullName>
    </submittedName>
</protein>
<reference evidence="3 4" key="1">
    <citation type="submission" date="2019-03" db="EMBL/GenBank/DDBJ databases">
        <title>Genomic Encyclopedia of Archaeal and Bacterial Type Strains, Phase II (KMG-II): from individual species to whole genera.</title>
        <authorList>
            <person name="Goeker M."/>
        </authorList>
    </citation>
    <scope>NUCLEOTIDE SEQUENCE [LARGE SCALE GENOMIC DNA]</scope>
    <source>
        <strain evidence="3 4">DSM 45499</strain>
    </source>
</reference>
<evidence type="ECO:0000256" key="1">
    <source>
        <dbReference type="SAM" id="MobiDB-lite"/>
    </source>
</evidence>
<dbReference type="AlphaFoldDB" id="A0A4R7VAX0"/>
<keyword evidence="2" id="KW-0732">Signal</keyword>
<dbReference type="EMBL" id="SOCP01000011">
    <property type="protein sequence ID" value="TDV46115.1"/>
    <property type="molecule type" value="Genomic_DNA"/>
</dbReference>
<feature type="chain" id="PRO_5020736916" evidence="2">
    <location>
        <begin position="19"/>
        <end position="210"/>
    </location>
</feature>
<dbReference type="OrthoDB" id="3682472at2"/>
<proteinExistence type="predicted"/>
<evidence type="ECO:0000313" key="4">
    <source>
        <dbReference type="Proteomes" id="UP000294927"/>
    </source>
</evidence>
<evidence type="ECO:0000256" key="2">
    <source>
        <dbReference type="SAM" id="SignalP"/>
    </source>
</evidence>
<keyword evidence="4" id="KW-1185">Reference proteome</keyword>
<feature type="region of interest" description="Disordered" evidence="1">
    <location>
        <begin position="159"/>
        <end position="178"/>
    </location>
</feature>
<dbReference type="RefSeq" id="WP_133905782.1">
    <property type="nucleotide sequence ID" value="NZ_SOCP01000011.1"/>
</dbReference>
<name>A0A4R7VAX0_9PSEU</name>
<evidence type="ECO:0000313" key="3">
    <source>
        <dbReference type="EMBL" id="TDV46115.1"/>
    </source>
</evidence>
<dbReference type="Proteomes" id="UP000294927">
    <property type="component" value="Unassembled WGS sequence"/>
</dbReference>
<comment type="caution">
    <text evidence="3">The sequence shown here is derived from an EMBL/GenBank/DDBJ whole genome shotgun (WGS) entry which is preliminary data.</text>
</comment>
<sequence>MRPRLAFALAVVAGTAAATLTVVVVERGGPESCRSCAVVDPASLVSPERVAPARRKGGLPSCLVGSWQVVAEREVIKFYIDADPLPFTYGGGHRSYEFRPDGQVVERDVDFTMVGNHRGQEVRTVRNGERVLTWSATERTLTYHSLAATSLVVDYYDRRGRLDPGTETPDPSIEETDDISCTGNQVVESGTRESGYSATWQRTGDYGVYG</sequence>
<accession>A0A4R7VAX0</accession>
<feature type="signal peptide" evidence="2">
    <location>
        <begin position="1"/>
        <end position="18"/>
    </location>
</feature>